<accession>A0ABP3JTR2</accession>
<dbReference type="Proteomes" id="UP001499895">
    <property type="component" value="Unassembled WGS sequence"/>
</dbReference>
<evidence type="ECO:0000313" key="1">
    <source>
        <dbReference type="EMBL" id="GAA0464132.1"/>
    </source>
</evidence>
<name>A0ABP3JTR2_9ACTN</name>
<organism evidence="1 2">
    <name type="scientific">Streptomyces stramineus</name>
    <dbReference type="NCBI Taxonomy" id="173861"/>
    <lineage>
        <taxon>Bacteria</taxon>
        <taxon>Bacillati</taxon>
        <taxon>Actinomycetota</taxon>
        <taxon>Actinomycetes</taxon>
        <taxon>Kitasatosporales</taxon>
        <taxon>Streptomycetaceae</taxon>
        <taxon>Streptomyces</taxon>
    </lineage>
</organism>
<protein>
    <submittedName>
        <fullName evidence="1">Uncharacterized protein</fullName>
    </submittedName>
</protein>
<dbReference type="EMBL" id="BAAAHB010000026">
    <property type="protein sequence ID" value="GAA0464132.1"/>
    <property type="molecule type" value="Genomic_DNA"/>
</dbReference>
<reference evidence="2" key="1">
    <citation type="journal article" date="2019" name="Int. J. Syst. Evol. Microbiol.">
        <title>The Global Catalogue of Microorganisms (GCM) 10K type strain sequencing project: providing services to taxonomists for standard genome sequencing and annotation.</title>
        <authorList>
            <consortium name="The Broad Institute Genomics Platform"/>
            <consortium name="The Broad Institute Genome Sequencing Center for Infectious Disease"/>
            <person name="Wu L."/>
            <person name="Ma J."/>
        </authorList>
    </citation>
    <scope>NUCLEOTIDE SEQUENCE [LARGE SCALE GENOMIC DNA]</scope>
    <source>
        <strain evidence="2">JCM 10649</strain>
    </source>
</reference>
<comment type="caution">
    <text evidence="1">The sequence shown here is derived from an EMBL/GenBank/DDBJ whole genome shotgun (WGS) entry which is preliminary data.</text>
</comment>
<gene>
    <name evidence="1" type="ORF">GCM10009544_28090</name>
</gene>
<evidence type="ECO:0000313" key="2">
    <source>
        <dbReference type="Proteomes" id="UP001499895"/>
    </source>
</evidence>
<keyword evidence="2" id="KW-1185">Reference proteome</keyword>
<proteinExistence type="predicted"/>
<sequence length="42" mass="4317">MGGVTDNDRKAMVDKLREVNRRSTGSDVGKNGVAIAGSAVAL</sequence>